<evidence type="ECO:0000313" key="2">
    <source>
        <dbReference type="Proteomes" id="UP000821865"/>
    </source>
</evidence>
<accession>A0ACB8DJN9</accession>
<protein>
    <submittedName>
        <fullName evidence="1">Uncharacterized protein</fullName>
    </submittedName>
</protein>
<gene>
    <name evidence="1" type="ORF">HPB49_017233</name>
</gene>
<evidence type="ECO:0000313" key="1">
    <source>
        <dbReference type="EMBL" id="KAH7970955.1"/>
    </source>
</evidence>
<sequence>MVRLMLYPLFSDVEDLFSPLNVMDQLSDAMRSAVRQADRKTKPMTSDRSSSCFCLHGSARSGSPRKRALNLGEEDTRSDSPDDSKFVVNCNVRGYNPEEISVKAVDDCIEVSANHEEESEDGYVKRQFTRRFTLPEGVKAETVTCALSSSGVLAIEAPKPEPPSKKPRTIPIAVESSKPIAAPADHKDQAEKPEEGTTEAAPAS</sequence>
<proteinExistence type="predicted"/>
<reference evidence="1" key="1">
    <citation type="submission" date="2020-05" db="EMBL/GenBank/DDBJ databases">
        <title>Large-scale comparative analyses of tick genomes elucidate their genetic diversity and vector capacities.</title>
        <authorList>
            <person name="Jia N."/>
            <person name="Wang J."/>
            <person name="Shi W."/>
            <person name="Du L."/>
            <person name="Sun Y."/>
            <person name="Zhan W."/>
            <person name="Jiang J."/>
            <person name="Wang Q."/>
            <person name="Zhang B."/>
            <person name="Ji P."/>
            <person name="Sakyi L.B."/>
            <person name="Cui X."/>
            <person name="Yuan T."/>
            <person name="Jiang B."/>
            <person name="Yang W."/>
            <person name="Lam T.T.-Y."/>
            <person name="Chang Q."/>
            <person name="Ding S."/>
            <person name="Wang X."/>
            <person name="Zhu J."/>
            <person name="Ruan X."/>
            <person name="Zhao L."/>
            <person name="Wei J."/>
            <person name="Que T."/>
            <person name="Du C."/>
            <person name="Cheng J."/>
            <person name="Dai P."/>
            <person name="Han X."/>
            <person name="Huang E."/>
            <person name="Gao Y."/>
            <person name="Liu J."/>
            <person name="Shao H."/>
            <person name="Ye R."/>
            <person name="Li L."/>
            <person name="Wei W."/>
            <person name="Wang X."/>
            <person name="Wang C."/>
            <person name="Yang T."/>
            <person name="Huo Q."/>
            <person name="Li W."/>
            <person name="Guo W."/>
            <person name="Chen H."/>
            <person name="Zhou L."/>
            <person name="Ni X."/>
            <person name="Tian J."/>
            <person name="Zhou Y."/>
            <person name="Sheng Y."/>
            <person name="Liu T."/>
            <person name="Pan Y."/>
            <person name="Xia L."/>
            <person name="Li J."/>
            <person name="Zhao F."/>
            <person name="Cao W."/>
        </authorList>
    </citation>
    <scope>NUCLEOTIDE SEQUENCE</scope>
    <source>
        <strain evidence="1">Dsil-2018</strain>
    </source>
</reference>
<name>A0ACB8DJN9_DERSI</name>
<comment type="caution">
    <text evidence="1">The sequence shown here is derived from an EMBL/GenBank/DDBJ whole genome shotgun (WGS) entry which is preliminary data.</text>
</comment>
<dbReference type="Proteomes" id="UP000821865">
    <property type="component" value="Chromosome 11"/>
</dbReference>
<organism evidence="1 2">
    <name type="scientific">Dermacentor silvarum</name>
    <name type="common">Tick</name>
    <dbReference type="NCBI Taxonomy" id="543639"/>
    <lineage>
        <taxon>Eukaryota</taxon>
        <taxon>Metazoa</taxon>
        <taxon>Ecdysozoa</taxon>
        <taxon>Arthropoda</taxon>
        <taxon>Chelicerata</taxon>
        <taxon>Arachnida</taxon>
        <taxon>Acari</taxon>
        <taxon>Parasitiformes</taxon>
        <taxon>Ixodida</taxon>
        <taxon>Ixodoidea</taxon>
        <taxon>Ixodidae</taxon>
        <taxon>Rhipicephalinae</taxon>
        <taxon>Dermacentor</taxon>
    </lineage>
</organism>
<dbReference type="EMBL" id="CM023480">
    <property type="protein sequence ID" value="KAH7970955.1"/>
    <property type="molecule type" value="Genomic_DNA"/>
</dbReference>
<keyword evidence="2" id="KW-1185">Reference proteome</keyword>